<dbReference type="GO" id="GO:0005783">
    <property type="term" value="C:endoplasmic reticulum"/>
    <property type="evidence" value="ECO:0007669"/>
    <property type="project" value="TreeGrafter"/>
</dbReference>
<dbReference type="AlphaFoldDB" id="A0A5D3B078"/>
<dbReference type="GO" id="GO:0016236">
    <property type="term" value="P:macroautophagy"/>
    <property type="evidence" value="ECO:0007669"/>
    <property type="project" value="TreeGrafter"/>
</dbReference>
<dbReference type="GO" id="GO:0016020">
    <property type="term" value="C:membrane"/>
    <property type="evidence" value="ECO:0007669"/>
    <property type="project" value="UniProtKB-SubCell"/>
</dbReference>
<dbReference type="InterPro" id="IPR059112">
    <property type="entry name" value="CysZ/EI24"/>
</dbReference>
<accession>A0A5D3B078</accession>
<proteinExistence type="predicted"/>
<keyword evidence="8" id="KW-1185">Reference proteome</keyword>
<keyword evidence="2 6" id="KW-0812">Transmembrane</keyword>
<evidence type="ECO:0000256" key="5">
    <source>
        <dbReference type="SAM" id="MobiDB-lite"/>
    </source>
</evidence>
<name>A0A5D3B078_9TREE</name>
<keyword evidence="4 6" id="KW-0472">Membrane</keyword>
<comment type="caution">
    <text evidence="7">The sequence shown here is derived from an EMBL/GenBank/DDBJ whole genome shotgun (WGS) entry which is preliminary data.</text>
</comment>
<feature type="transmembrane region" description="Helical" evidence="6">
    <location>
        <begin position="156"/>
        <end position="177"/>
    </location>
</feature>
<protein>
    <recommendedName>
        <fullName evidence="9">Etoposide-induced protein 2.4-domain-containing protein</fullName>
    </recommendedName>
</protein>
<evidence type="ECO:0000313" key="7">
    <source>
        <dbReference type="EMBL" id="TYJ56995.1"/>
    </source>
</evidence>
<evidence type="ECO:0000256" key="1">
    <source>
        <dbReference type="ARBA" id="ARBA00004141"/>
    </source>
</evidence>
<feature type="transmembrane region" description="Helical" evidence="6">
    <location>
        <begin position="116"/>
        <end position="136"/>
    </location>
</feature>
<dbReference type="EMBL" id="NIDF01000017">
    <property type="protein sequence ID" value="TYJ56995.1"/>
    <property type="molecule type" value="Genomic_DNA"/>
</dbReference>
<comment type="subcellular location">
    <subcellularLocation>
        <location evidence="1">Membrane</location>
        <topology evidence="1">Multi-pass membrane protein</topology>
    </subcellularLocation>
</comment>
<evidence type="ECO:0008006" key="9">
    <source>
        <dbReference type="Google" id="ProtNLM"/>
    </source>
</evidence>
<dbReference type="PANTHER" id="PTHR21389:SF0">
    <property type="entry name" value="ETOPOSIDE-INDUCED PROTEIN 2.4 HOMOLOG"/>
    <property type="match status" value="1"/>
</dbReference>
<dbReference type="PANTHER" id="PTHR21389">
    <property type="entry name" value="P53 INDUCED PROTEIN"/>
    <property type="match status" value="1"/>
</dbReference>
<evidence type="ECO:0000256" key="3">
    <source>
        <dbReference type="ARBA" id="ARBA00022989"/>
    </source>
</evidence>
<feature type="transmembrane region" description="Helical" evidence="6">
    <location>
        <begin position="308"/>
        <end position="324"/>
    </location>
</feature>
<feature type="transmembrane region" description="Helical" evidence="6">
    <location>
        <begin position="246"/>
        <end position="264"/>
    </location>
</feature>
<reference evidence="7 8" key="1">
    <citation type="submission" date="2017-05" db="EMBL/GenBank/DDBJ databases">
        <title>The Genome Sequence of Tsuchiyaea wingfieldii DSM 27421.</title>
        <authorList>
            <person name="Cuomo C."/>
            <person name="Passer A."/>
            <person name="Billmyre B."/>
            <person name="Heitman J."/>
        </authorList>
    </citation>
    <scope>NUCLEOTIDE SEQUENCE [LARGE SCALE GENOMIC DNA]</scope>
    <source>
        <strain evidence="7 8">DSM 27421</strain>
    </source>
</reference>
<evidence type="ECO:0000256" key="6">
    <source>
        <dbReference type="SAM" id="Phobius"/>
    </source>
</evidence>
<feature type="compositionally biased region" description="Polar residues" evidence="5">
    <location>
        <begin position="41"/>
        <end position="50"/>
    </location>
</feature>
<evidence type="ECO:0000256" key="4">
    <source>
        <dbReference type="ARBA" id="ARBA00023136"/>
    </source>
</evidence>
<dbReference type="Pfam" id="PF07264">
    <property type="entry name" value="EI24"/>
    <property type="match status" value="1"/>
</dbReference>
<keyword evidence="3 6" id="KW-1133">Transmembrane helix</keyword>
<sequence>MIQRRHPATLPPASPAAPRPSQALPPRINTTYTPLRHPHTRSNSNLSPASSGPLPDGARPARFSFNNASLGGLELGEEWPGAETQAKSIGQKVKGVVGNIKKGLEDSLRLDRSLGLVWSMINILSLLLLSLSSIMFSPLLIPISPTMEARTKEIGLWYNVLLSWPVFVLCFWVNAIWGPRISRRAQTMLHPTYRHQPSPASTPIRSRPAPSPTNGILANVFSSVARILLISDFTLVSRLIGLLPGVGKLGAFAYMCVVDSYYCFEWNFSMKQWPLEYRITYIQDRLAYMFGFGLPATLMTSFGPPLVTMAIFALIYPLFVIQALQSRPPTRQSSLLPSTPTGSIHPSPGAYSPGPSPAAGFALPPPSSPAFSLAKLVNVRPRLPLFWFARHALEGLKWLEEAVGRDRTGSGKGVVGLGIRERPGKRLM</sequence>
<organism evidence="7 8">
    <name type="scientific">Cryptococcus floricola</name>
    <dbReference type="NCBI Taxonomy" id="2591691"/>
    <lineage>
        <taxon>Eukaryota</taxon>
        <taxon>Fungi</taxon>
        <taxon>Dikarya</taxon>
        <taxon>Basidiomycota</taxon>
        <taxon>Agaricomycotina</taxon>
        <taxon>Tremellomycetes</taxon>
        <taxon>Tremellales</taxon>
        <taxon>Cryptococcaceae</taxon>
        <taxon>Cryptococcus</taxon>
    </lineage>
</organism>
<gene>
    <name evidence="7" type="ORF">B9479_002274</name>
</gene>
<feature type="compositionally biased region" description="Pro residues" evidence="5">
    <location>
        <begin position="9"/>
        <end position="18"/>
    </location>
</feature>
<evidence type="ECO:0000256" key="2">
    <source>
        <dbReference type="ARBA" id="ARBA00022692"/>
    </source>
</evidence>
<evidence type="ECO:0000313" key="8">
    <source>
        <dbReference type="Proteomes" id="UP000322245"/>
    </source>
</evidence>
<feature type="region of interest" description="Disordered" evidence="5">
    <location>
        <begin position="1"/>
        <end position="61"/>
    </location>
</feature>
<dbReference type="Proteomes" id="UP000322245">
    <property type="component" value="Unassembled WGS sequence"/>
</dbReference>